<protein>
    <submittedName>
        <fullName evidence="1">DUF1697 domain-containing protein</fullName>
    </submittedName>
</protein>
<dbReference type="Proteomes" id="UP001336020">
    <property type="component" value="Unassembled WGS sequence"/>
</dbReference>
<evidence type="ECO:0000313" key="1">
    <source>
        <dbReference type="EMBL" id="MEE2059752.1"/>
    </source>
</evidence>
<dbReference type="PANTHER" id="PTHR36439">
    <property type="entry name" value="BLL4334 PROTEIN"/>
    <property type="match status" value="1"/>
</dbReference>
<dbReference type="InterPro" id="IPR012545">
    <property type="entry name" value="DUF1697"/>
</dbReference>
<dbReference type="PANTHER" id="PTHR36439:SF1">
    <property type="entry name" value="DUF1697 DOMAIN-CONTAINING PROTEIN"/>
    <property type="match status" value="1"/>
</dbReference>
<sequence>MRQQSVARSIVLLGGVNVGGHRLAMSTLRSVLRSAGCTDVATYIQSGNAVVTPPSPEPSDLVAMLSEVISSAAGYGVPVVLRTRDELAAVVDANPYAGAEG</sequence>
<gene>
    <name evidence="1" type="ORF">Q7514_19720</name>
</gene>
<proteinExistence type="predicted"/>
<dbReference type="SUPFAM" id="SSF160379">
    <property type="entry name" value="SP0830-like"/>
    <property type="match status" value="1"/>
</dbReference>
<organism evidence="1 2">
    <name type="scientific">Rhodococcus artemisiae</name>
    <dbReference type="NCBI Taxonomy" id="714159"/>
    <lineage>
        <taxon>Bacteria</taxon>
        <taxon>Bacillati</taxon>
        <taxon>Actinomycetota</taxon>
        <taxon>Actinomycetes</taxon>
        <taxon>Mycobacteriales</taxon>
        <taxon>Nocardiaceae</taxon>
        <taxon>Rhodococcus</taxon>
    </lineage>
</organism>
<dbReference type="Gene3D" id="3.30.70.1280">
    <property type="entry name" value="SP0830-like domains"/>
    <property type="match status" value="1"/>
</dbReference>
<dbReference type="Pfam" id="PF08002">
    <property type="entry name" value="DUF1697"/>
    <property type="match status" value="1"/>
</dbReference>
<evidence type="ECO:0000313" key="2">
    <source>
        <dbReference type="Proteomes" id="UP001336020"/>
    </source>
</evidence>
<name>A0ABU7LES6_9NOCA</name>
<dbReference type="RefSeq" id="WP_330134964.1">
    <property type="nucleotide sequence ID" value="NZ_JAUTXY010000009.1"/>
</dbReference>
<accession>A0ABU7LES6</accession>
<reference evidence="1 2" key="1">
    <citation type="submission" date="2023-07" db="EMBL/GenBank/DDBJ databases">
        <authorList>
            <person name="Girao M."/>
            <person name="Carvalho M.F."/>
        </authorList>
    </citation>
    <scope>NUCLEOTIDE SEQUENCE [LARGE SCALE GENOMIC DNA]</scope>
    <source>
        <strain evidence="1 2">YIM65754</strain>
    </source>
</reference>
<dbReference type="EMBL" id="JAUTXY010000009">
    <property type="protein sequence ID" value="MEE2059752.1"/>
    <property type="molecule type" value="Genomic_DNA"/>
</dbReference>
<keyword evidence="2" id="KW-1185">Reference proteome</keyword>
<comment type="caution">
    <text evidence="1">The sequence shown here is derived from an EMBL/GenBank/DDBJ whole genome shotgun (WGS) entry which is preliminary data.</text>
</comment>